<sequence>MIAPYIVGIGGPSGSGKSSIAKYIISELGQENVALLPMDNFYKPLNEIECQQAQNEELNFDTPDAVDLAHIRACLKELKAGHSVEIPVYSFASYNRIPNVTHTVCSAKIVVLDGLYALSDPGILDLLDLKVYVDVDLDVCLARRLLRDIVHRGKNIDTCMHQWITRTRCDLEKNVTPTLHRADIVIPNCDHSKDATIQMVVGHLKNVLNTEAKAEHVSLSH</sequence>
<dbReference type="InterPro" id="IPR027417">
    <property type="entry name" value="P-loop_NTPase"/>
</dbReference>
<dbReference type="SUPFAM" id="SSF52540">
    <property type="entry name" value="P-loop containing nucleoside triphosphate hydrolases"/>
    <property type="match status" value="1"/>
</dbReference>
<evidence type="ECO:0000256" key="5">
    <source>
        <dbReference type="ARBA" id="ARBA00022777"/>
    </source>
</evidence>
<comment type="caution">
    <text evidence="7">The sequence shown here is derived from an EMBL/GenBank/DDBJ whole genome shotgun (WGS) entry which is preliminary data.</text>
</comment>
<evidence type="ECO:0000256" key="1">
    <source>
        <dbReference type="ARBA" id="ARBA00004690"/>
    </source>
</evidence>
<dbReference type="EMBL" id="LPNM01000007">
    <property type="protein sequence ID" value="OEJ85429.1"/>
    <property type="molecule type" value="Genomic_DNA"/>
</dbReference>
<dbReference type="GO" id="GO:0004849">
    <property type="term" value="F:uridine kinase activity"/>
    <property type="evidence" value="ECO:0007669"/>
    <property type="project" value="UniProtKB-EC"/>
</dbReference>
<keyword evidence="3" id="KW-0808">Transferase</keyword>
<comment type="pathway">
    <text evidence="1">Pyrimidine metabolism; UMP biosynthesis via salvage pathway; UMP from uridine: step 1/1.</text>
</comment>
<keyword evidence="4" id="KW-0547">Nucleotide-binding</keyword>
<dbReference type="STRING" id="56408.A0A1E5REU4"/>
<evidence type="ECO:0000259" key="6">
    <source>
        <dbReference type="Pfam" id="PF00485"/>
    </source>
</evidence>
<dbReference type="PRINTS" id="PR00988">
    <property type="entry name" value="URIDINKINASE"/>
</dbReference>
<feature type="domain" description="Phosphoribulokinase/uridine kinase" evidence="6">
    <location>
        <begin position="6"/>
        <end position="190"/>
    </location>
</feature>
<gene>
    <name evidence="7" type="ORF">AWRI3579_g1731</name>
</gene>
<keyword evidence="5 7" id="KW-0418">Kinase</keyword>
<accession>A0A1E5REU4</accession>
<dbReference type="InterPro" id="IPR006083">
    <property type="entry name" value="PRK/URK"/>
</dbReference>
<keyword evidence="8" id="KW-1185">Reference proteome</keyword>
<dbReference type="GO" id="GO:0044206">
    <property type="term" value="P:UMP salvage"/>
    <property type="evidence" value="ECO:0007669"/>
    <property type="project" value="UniProtKB-UniPathway"/>
</dbReference>
<dbReference type="AlphaFoldDB" id="A0A1E5REU4"/>
<dbReference type="EC" id="2.7.1.48" evidence="2"/>
<reference evidence="8" key="1">
    <citation type="journal article" date="2016" name="Genome Announc.">
        <title>Genome sequences of three species of Hanseniaspora isolated from spontaneous wine fermentations.</title>
        <authorList>
            <person name="Sternes P.R."/>
            <person name="Lee D."/>
            <person name="Kutyna D.R."/>
            <person name="Borneman A.R."/>
        </authorList>
    </citation>
    <scope>NUCLEOTIDE SEQUENCE [LARGE SCALE GENOMIC DNA]</scope>
    <source>
        <strain evidence="8">AWRI3579</strain>
    </source>
</reference>
<evidence type="ECO:0000256" key="3">
    <source>
        <dbReference type="ARBA" id="ARBA00022679"/>
    </source>
</evidence>
<dbReference type="InterPro" id="IPR000764">
    <property type="entry name" value="Uridine_kinase-like"/>
</dbReference>
<dbReference type="CDD" id="cd02023">
    <property type="entry name" value="UMPK"/>
    <property type="match status" value="1"/>
</dbReference>
<dbReference type="PANTHER" id="PTHR10285">
    <property type="entry name" value="URIDINE KINASE"/>
    <property type="match status" value="1"/>
</dbReference>
<dbReference type="Gene3D" id="3.40.50.300">
    <property type="entry name" value="P-loop containing nucleotide triphosphate hydrolases"/>
    <property type="match status" value="1"/>
</dbReference>
<dbReference type="Proteomes" id="UP000095728">
    <property type="component" value="Unassembled WGS sequence"/>
</dbReference>
<organism evidence="7 8">
    <name type="scientific">Hanseniaspora osmophila</name>
    <dbReference type="NCBI Taxonomy" id="56408"/>
    <lineage>
        <taxon>Eukaryota</taxon>
        <taxon>Fungi</taxon>
        <taxon>Dikarya</taxon>
        <taxon>Ascomycota</taxon>
        <taxon>Saccharomycotina</taxon>
        <taxon>Saccharomycetes</taxon>
        <taxon>Saccharomycodales</taxon>
        <taxon>Saccharomycodaceae</taxon>
        <taxon>Hanseniaspora</taxon>
    </lineage>
</organism>
<evidence type="ECO:0000256" key="4">
    <source>
        <dbReference type="ARBA" id="ARBA00022741"/>
    </source>
</evidence>
<name>A0A1E5REU4_9ASCO</name>
<evidence type="ECO:0000313" key="8">
    <source>
        <dbReference type="Proteomes" id="UP000095728"/>
    </source>
</evidence>
<dbReference type="GO" id="GO:0005524">
    <property type="term" value="F:ATP binding"/>
    <property type="evidence" value="ECO:0007669"/>
    <property type="project" value="InterPro"/>
</dbReference>
<evidence type="ECO:0000256" key="2">
    <source>
        <dbReference type="ARBA" id="ARBA00012137"/>
    </source>
</evidence>
<dbReference type="Pfam" id="PF00485">
    <property type="entry name" value="PRK"/>
    <property type="match status" value="1"/>
</dbReference>
<dbReference type="UniPathway" id="UPA00574">
    <property type="reaction ID" value="UER00637"/>
</dbReference>
<dbReference type="OrthoDB" id="738517at2759"/>
<dbReference type="InParanoid" id="A0A1E5REU4"/>
<dbReference type="NCBIfam" id="NF004018">
    <property type="entry name" value="PRK05480.1"/>
    <property type="match status" value="1"/>
</dbReference>
<evidence type="ECO:0000313" key="7">
    <source>
        <dbReference type="EMBL" id="OEJ85429.1"/>
    </source>
</evidence>
<protein>
    <recommendedName>
        <fullName evidence="2">uridine/cytidine kinase</fullName>
        <ecNumber evidence="2">2.7.1.48</ecNumber>
    </recommendedName>
</protein>
<proteinExistence type="predicted"/>